<dbReference type="Proteomes" id="UP000654345">
    <property type="component" value="Unassembled WGS sequence"/>
</dbReference>
<evidence type="ECO:0008006" key="3">
    <source>
        <dbReference type="Google" id="ProtNLM"/>
    </source>
</evidence>
<keyword evidence="2" id="KW-1185">Reference proteome</keyword>
<sequence length="159" mass="16785">MRSPKVFLALLFVIGVLFVVGLNLGAIHSDDQAFQPPGWVTGLGRALVIQQPLKVGDLRPAPASCLQKDTLVVPLGSVCTFGIGESPFTLRLVSLQLIQGASATVTLTQEETLPVQKTLMGAETTTDTNFKVYPGKAHGTLSITCLRTEGAPACLLALK</sequence>
<dbReference type="RefSeq" id="WP_201374733.1">
    <property type="nucleotide sequence ID" value="NZ_BNJG01000003.1"/>
</dbReference>
<proteinExistence type="predicted"/>
<accession>A0ABQ3V0K5</accession>
<name>A0ABQ3V0K5_9CHLR</name>
<protein>
    <recommendedName>
        <fullName evidence="3">DUF4333 domain-containing protein</fullName>
    </recommendedName>
</protein>
<organism evidence="1 2">
    <name type="scientific">Ktedonobacter robiniae</name>
    <dbReference type="NCBI Taxonomy" id="2778365"/>
    <lineage>
        <taxon>Bacteria</taxon>
        <taxon>Bacillati</taxon>
        <taxon>Chloroflexota</taxon>
        <taxon>Ktedonobacteria</taxon>
        <taxon>Ktedonobacterales</taxon>
        <taxon>Ktedonobacteraceae</taxon>
        <taxon>Ktedonobacter</taxon>
    </lineage>
</organism>
<gene>
    <name evidence="1" type="ORF">KSB_69180</name>
</gene>
<dbReference type="EMBL" id="BNJG01000003">
    <property type="protein sequence ID" value="GHO58443.1"/>
    <property type="molecule type" value="Genomic_DNA"/>
</dbReference>
<reference evidence="1 2" key="1">
    <citation type="journal article" date="2021" name="Int. J. Syst. Evol. Microbiol.">
        <title>Reticulibacter mediterranei gen. nov., sp. nov., within the new family Reticulibacteraceae fam. nov., and Ktedonospora formicarum gen. nov., sp. nov., Ktedonobacter robiniae sp. nov., Dictyobacter formicarum sp. nov. and Dictyobacter arantiisoli sp. nov., belonging to the class Ktedonobacteria.</title>
        <authorList>
            <person name="Yabe S."/>
            <person name="Zheng Y."/>
            <person name="Wang C.M."/>
            <person name="Sakai Y."/>
            <person name="Abe K."/>
            <person name="Yokota A."/>
            <person name="Donadio S."/>
            <person name="Cavaletti L."/>
            <person name="Monciardini P."/>
        </authorList>
    </citation>
    <scope>NUCLEOTIDE SEQUENCE [LARGE SCALE GENOMIC DNA]</scope>
    <source>
        <strain evidence="1 2">SOSP1-30</strain>
    </source>
</reference>
<comment type="caution">
    <text evidence="1">The sequence shown here is derived from an EMBL/GenBank/DDBJ whole genome shotgun (WGS) entry which is preliminary data.</text>
</comment>
<evidence type="ECO:0000313" key="1">
    <source>
        <dbReference type="EMBL" id="GHO58443.1"/>
    </source>
</evidence>
<evidence type="ECO:0000313" key="2">
    <source>
        <dbReference type="Proteomes" id="UP000654345"/>
    </source>
</evidence>